<evidence type="ECO:0008006" key="4">
    <source>
        <dbReference type="Google" id="ProtNLM"/>
    </source>
</evidence>
<keyword evidence="1" id="KW-0472">Membrane</keyword>
<feature type="transmembrane region" description="Helical" evidence="1">
    <location>
        <begin position="73"/>
        <end position="97"/>
    </location>
</feature>
<dbReference type="RefSeq" id="WP_204863976.1">
    <property type="nucleotide sequence ID" value="NZ_JACJKH010000009.1"/>
</dbReference>
<sequence>MDQKEKKKWMAFFIIGITYSCILYIFNMYHVLSKPAPSWITMLLDHWWIIYLLEFFLPVFLIRFFLHEPLNRYGFHFSQIISQILFAVFLIFLLIFLGNPSRFISHLLEVWNICLIHMRYHYLHTFLPGADFFLALLGQNMLYHGFLLTFFQDIFRNKLAGVLLVGLLYALSSDISALNLFSFCLSFFYAVLYASIRTFAPGKCTIFSLTFAQYLSEFYWGIY</sequence>
<keyword evidence="1" id="KW-0812">Transmembrane</keyword>
<protein>
    <recommendedName>
        <fullName evidence="4">CPBP family intramembrane metalloprotease</fullName>
    </recommendedName>
</protein>
<keyword evidence="1" id="KW-1133">Transmembrane helix</keyword>
<feature type="transmembrane region" description="Helical" evidence="1">
    <location>
        <begin position="9"/>
        <end position="26"/>
    </location>
</feature>
<dbReference type="Proteomes" id="UP000775686">
    <property type="component" value="Unassembled WGS sequence"/>
</dbReference>
<reference evidence="2 3" key="1">
    <citation type="journal article" date="2021" name="Sci. Rep.">
        <title>The distribution of antibiotic resistance genes in chicken gut microbiota commensals.</title>
        <authorList>
            <person name="Juricova H."/>
            <person name="Matiasovicova J."/>
            <person name="Kubasova T."/>
            <person name="Cejkova D."/>
            <person name="Rychlik I."/>
        </authorList>
    </citation>
    <scope>NUCLEOTIDE SEQUENCE [LARGE SCALE GENOMIC DNA]</scope>
    <source>
        <strain evidence="2 3">An770</strain>
    </source>
</reference>
<feature type="transmembrane region" description="Helical" evidence="1">
    <location>
        <begin position="163"/>
        <end position="192"/>
    </location>
</feature>
<name>A0ABS2EGM5_9FIRM</name>
<proteinExistence type="predicted"/>
<evidence type="ECO:0000313" key="2">
    <source>
        <dbReference type="EMBL" id="MBM6743982.1"/>
    </source>
</evidence>
<gene>
    <name evidence="2" type="ORF">H6A32_06605</name>
</gene>
<dbReference type="EMBL" id="JACJKH010000009">
    <property type="protein sequence ID" value="MBM6743982.1"/>
    <property type="molecule type" value="Genomic_DNA"/>
</dbReference>
<evidence type="ECO:0000256" key="1">
    <source>
        <dbReference type="SAM" id="Phobius"/>
    </source>
</evidence>
<evidence type="ECO:0000313" key="3">
    <source>
        <dbReference type="Proteomes" id="UP000775686"/>
    </source>
</evidence>
<organism evidence="2 3">
    <name type="scientific">Drancourtella massiliensis</name>
    <dbReference type="NCBI Taxonomy" id="1632013"/>
    <lineage>
        <taxon>Bacteria</taxon>
        <taxon>Bacillati</taxon>
        <taxon>Bacillota</taxon>
        <taxon>Clostridia</taxon>
        <taxon>Eubacteriales</taxon>
        <taxon>Oscillospiraceae</taxon>
        <taxon>Drancourtella</taxon>
    </lineage>
</organism>
<dbReference type="PROSITE" id="PS51257">
    <property type="entry name" value="PROKAR_LIPOPROTEIN"/>
    <property type="match status" value="1"/>
</dbReference>
<accession>A0ABS2EGM5</accession>
<feature type="transmembrane region" description="Helical" evidence="1">
    <location>
        <begin position="132"/>
        <end position="151"/>
    </location>
</feature>
<keyword evidence="3" id="KW-1185">Reference proteome</keyword>
<feature type="transmembrane region" description="Helical" evidence="1">
    <location>
        <begin position="46"/>
        <end position="66"/>
    </location>
</feature>
<comment type="caution">
    <text evidence="2">The sequence shown here is derived from an EMBL/GenBank/DDBJ whole genome shotgun (WGS) entry which is preliminary data.</text>
</comment>